<feature type="region of interest" description="Disordered" evidence="1">
    <location>
        <begin position="127"/>
        <end position="183"/>
    </location>
</feature>
<proteinExistence type="predicted"/>
<evidence type="ECO:0000313" key="4">
    <source>
        <dbReference type="Proteomes" id="UP000808146"/>
    </source>
</evidence>
<reference evidence="3" key="1">
    <citation type="submission" date="2020-10" db="EMBL/GenBank/DDBJ databases">
        <title>Connecting structure to function with the recovery of over 1000 high-quality activated sludge metagenome-assembled genomes encoding full-length rRNA genes using long-read sequencing.</title>
        <authorList>
            <person name="Singleton C.M."/>
            <person name="Petriglieri F."/>
            <person name="Kristensen J.M."/>
            <person name="Kirkegaard R.H."/>
            <person name="Michaelsen T.Y."/>
            <person name="Andersen M.H."/>
            <person name="Karst S.M."/>
            <person name="Dueholm M.S."/>
            <person name="Nielsen P.H."/>
            <person name="Albertsen M."/>
        </authorList>
    </citation>
    <scope>NUCLEOTIDE SEQUENCE</scope>
    <source>
        <strain evidence="3">OdNE_18-Q3-R46-58_BAT3C.305</strain>
    </source>
</reference>
<keyword evidence="2" id="KW-0732">Signal</keyword>
<evidence type="ECO:0000256" key="1">
    <source>
        <dbReference type="SAM" id="MobiDB-lite"/>
    </source>
</evidence>
<dbReference type="Proteomes" id="UP000808146">
    <property type="component" value="Unassembled WGS sequence"/>
</dbReference>
<feature type="signal peptide" evidence="2">
    <location>
        <begin position="1"/>
        <end position="22"/>
    </location>
</feature>
<protein>
    <submittedName>
        <fullName evidence="3">DUF3106 domain-containing protein</fullName>
    </submittedName>
</protein>
<name>A0A9D7QLX3_9RHOO</name>
<sequence length="183" mass="20592">MVKRRYIGGIILSLALAAPVAAQPPTTVVIGTPPQPGWSLLSAQQKVILTPLVAEWDKLDNVHRKKWLAIAERYPGMKPEEQRRMQDRMREWANLTPEQRAKVRDSYKDFNQLPAEQKQAVKQKWEAYSNLPPEEQQRMRQEGKSSQLLAPPAVEPSPAFQAPEVTGDENSAQAPPLGEHGKN</sequence>
<organism evidence="3 4">
    <name type="scientific">Candidatus Dechloromonas phosphorivorans</name>
    <dbReference type="NCBI Taxonomy" id="2899244"/>
    <lineage>
        <taxon>Bacteria</taxon>
        <taxon>Pseudomonadati</taxon>
        <taxon>Pseudomonadota</taxon>
        <taxon>Betaproteobacteria</taxon>
        <taxon>Rhodocyclales</taxon>
        <taxon>Azonexaceae</taxon>
        <taxon>Dechloromonas</taxon>
    </lineage>
</organism>
<dbReference type="Pfam" id="PF11304">
    <property type="entry name" value="DUF3106"/>
    <property type="match status" value="1"/>
</dbReference>
<dbReference type="InterPro" id="IPR021455">
    <property type="entry name" value="DUF3106"/>
</dbReference>
<accession>A0A9D7QLX3</accession>
<dbReference type="AlphaFoldDB" id="A0A9D7QLX3"/>
<feature type="chain" id="PRO_5038560711" evidence="2">
    <location>
        <begin position="23"/>
        <end position="183"/>
    </location>
</feature>
<gene>
    <name evidence="3" type="ORF">IPN75_02600</name>
</gene>
<evidence type="ECO:0000313" key="3">
    <source>
        <dbReference type="EMBL" id="MBK8889340.1"/>
    </source>
</evidence>
<comment type="caution">
    <text evidence="3">The sequence shown here is derived from an EMBL/GenBank/DDBJ whole genome shotgun (WGS) entry which is preliminary data.</text>
</comment>
<dbReference type="EMBL" id="JADKBR010000001">
    <property type="protein sequence ID" value="MBK8889340.1"/>
    <property type="molecule type" value="Genomic_DNA"/>
</dbReference>
<evidence type="ECO:0000256" key="2">
    <source>
        <dbReference type="SAM" id="SignalP"/>
    </source>
</evidence>